<proteinExistence type="predicted"/>
<dbReference type="AlphaFoldDB" id="A0A8S1S1X0"/>
<reference evidence="1" key="1">
    <citation type="submission" date="2021-01" db="EMBL/GenBank/DDBJ databases">
        <authorList>
            <consortium name="Genoscope - CEA"/>
            <person name="William W."/>
        </authorList>
    </citation>
    <scope>NUCLEOTIDE SEQUENCE</scope>
</reference>
<dbReference type="OrthoDB" id="305807at2759"/>
<accession>A0A8S1S1X0</accession>
<comment type="caution">
    <text evidence="1">The sequence shown here is derived from an EMBL/GenBank/DDBJ whole genome shotgun (WGS) entry which is preliminary data.</text>
</comment>
<name>A0A8S1S1X0_9CILI</name>
<dbReference type="EMBL" id="CAJJDO010000004">
    <property type="protein sequence ID" value="CAD8135331.1"/>
    <property type="molecule type" value="Genomic_DNA"/>
</dbReference>
<evidence type="ECO:0000313" key="1">
    <source>
        <dbReference type="EMBL" id="CAD8135331.1"/>
    </source>
</evidence>
<sequence>MMLEIPMLKKLNTKIEPNFDCSSSKLYDKGENIYIPLDGKLTTDQFVFLPNQAFTQMGLCQQILYALKKESFNHRVLIIKVNNIWPHLDYEIKEDLKYLQLITQNKLLNKYSTLPTFLFQYLDRIIVIHKQGRQLQLLNVDYMAQKNQDIQNLTLFGECDVKLTLHNQELMLKSAVLQFDSPKYAQQSVIKDIKTIKELIKGEDYLQLRQKLNEVFGKKISDQQQQITIQQIQQQQQQFQQNSVRQRTSSNQDDVNQLKKQIFRRIYVAREIDKTQKEQPSLGEIKKINYTPLRNRQSRVKMNSSNIRQKTIENQSQNQQSSVQQQCLPIIKSFVNMEEYQQQQQQMKKKKDQYRKKHIQNKFIEFDKILNQLIK</sequence>
<keyword evidence="2" id="KW-1185">Reference proteome</keyword>
<protein>
    <submittedName>
        <fullName evidence="1">Uncharacterized protein</fullName>
    </submittedName>
</protein>
<gene>
    <name evidence="1" type="ORF">PPENT_87.1.T0040170</name>
</gene>
<organism evidence="1 2">
    <name type="scientific">Paramecium pentaurelia</name>
    <dbReference type="NCBI Taxonomy" id="43138"/>
    <lineage>
        <taxon>Eukaryota</taxon>
        <taxon>Sar</taxon>
        <taxon>Alveolata</taxon>
        <taxon>Ciliophora</taxon>
        <taxon>Intramacronucleata</taxon>
        <taxon>Oligohymenophorea</taxon>
        <taxon>Peniculida</taxon>
        <taxon>Parameciidae</taxon>
        <taxon>Paramecium</taxon>
    </lineage>
</organism>
<evidence type="ECO:0000313" key="2">
    <source>
        <dbReference type="Proteomes" id="UP000689195"/>
    </source>
</evidence>
<dbReference type="Proteomes" id="UP000689195">
    <property type="component" value="Unassembled WGS sequence"/>
</dbReference>